<protein>
    <submittedName>
        <fullName evidence="1">Uncharacterized protein</fullName>
    </submittedName>
</protein>
<evidence type="ECO:0000313" key="2">
    <source>
        <dbReference type="EMBL" id="QJH92988.1"/>
    </source>
</evidence>
<sequence>MTKKFNVTVIPPVPEERYHDSSWPTLGEAEDRRKFLEAYSVGAKVQISVWNQKGDD</sequence>
<dbReference type="EMBL" id="MT143925">
    <property type="protein sequence ID" value="QJH92839.1"/>
    <property type="molecule type" value="Genomic_DNA"/>
</dbReference>
<evidence type="ECO:0000313" key="1">
    <source>
        <dbReference type="EMBL" id="QJH92839.1"/>
    </source>
</evidence>
<gene>
    <name evidence="1" type="ORF">MM171A02306_0006</name>
    <name evidence="2" type="ORF">MM171B02484_0004</name>
</gene>
<reference evidence="1" key="1">
    <citation type="submission" date="2020-03" db="EMBL/GenBank/DDBJ databases">
        <title>The deep terrestrial virosphere.</title>
        <authorList>
            <person name="Holmfeldt K."/>
            <person name="Nilsson E."/>
            <person name="Simone D."/>
            <person name="Lopez-Fernandez M."/>
            <person name="Wu X."/>
            <person name="de Brujin I."/>
            <person name="Lundin D."/>
            <person name="Andersson A."/>
            <person name="Bertilsson S."/>
            <person name="Dopson M."/>
        </authorList>
    </citation>
    <scope>NUCLEOTIDE SEQUENCE</scope>
    <source>
        <strain evidence="1">MM171A02306</strain>
        <strain evidence="2">MM171B02484</strain>
    </source>
</reference>
<organism evidence="1">
    <name type="scientific">viral metagenome</name>
    <dbReference type="NCBI Taxonomy" id="1070528"/>
    <lineage>
        <taxon>unclassified sequences</taxon>
        <taxon>metagenomes</taxon>
        <taxon>organismal metagenomes</taxon>
    </lineage>
</organism>
<accession>A0A6M3X5A1</accession>
<dbReference type="EMBL" id="MT143937">
    <property type="protein sequence ID" value="QJH92988.1"/>
    <property type="molecule type" value="Genomic_DNA"/>
</dbReference>
<proteinExistence type="predicted"/>
<dbReference type="AlphaFoldDB" id="A0A6M3X5A1"/>
<name>A0A6M3X5A1_9ZZZZ</name>